<keyword evidence="4" id="KW-1185">Reference proteome</keyword>
<dbReference type="Proteomes" id="UP000245469">
    <property type="component" value="Unassembled WGS sequence"/>
</dbReference>
<dbReference type="PANTHER" id="PTHR43649:SF12">
    <property type="entry name" value="DIACETYLCHITOBIOSE BINDING PROTEIN DASA"/>
    <property type="match status" value="1"/>
</dbReference>
<dbReference type="RefSeq" id="WP_170131642.1">
    <property type="nucleotide sequence ID" value="NZ_QGDQ01000036.1"/>
</dbReference>
<sequence>MRLGILRSTAVASVLGIAVLASGCAPGGGGTTGQNPSPSTVSTDISGSGPVTLELTDFWAGVEGEWIEAVIDDFEKKHPDVTIERTTEEWGQLNSTLNLKLQSDDGPDIASANNGWQSLGTLARGGLVRNLDPYVEAYGWGETVPPTIARQNQFSTDFTTMGTGSWFGTPMARTALIGLYYNIDELKALGLQPPTTLAELESAAAAVKAAGKTVFAYGSLDGVTAPLLGVQAALADKTALGSYVYGDTSVKVSDIAVAEAAKVVGDWASKGYFPEGYNGIDYNTAIANFKAGQGVFRWEYTGSLGLDAEQQKHFGYTQLAQSSGSVVAVGAAPAAMVISSRSEHPDVAAAFLDAMMSPEAGQRAADLGLVPALAPDATLPATSGTLVEEANAAKTLDKDDGYVPYFDWSSPTMFDTLTQQLQLLYAGKSTPQTLAEAVEQDRSAFLAGQG</sequence>
<dbReference type="PANTHER" id="PTHR43649">
    <property type="entry name" value="ARABINOSE-BINDING PROTEIN-RELATED"/>
    <property type="match status" value="1"/>
</dbReference>
<dbReference type="AlphaFoldDB" id="A0A315ZQL9"/>
<gene>
    <name evidence="3" type="ORF">BXY45_13630</name>
</gene>
<evidence type="ECO:0000313" key="4">
    <source>
        <dbReference type="Proteomes" id="UP000245469"/>
    </source>
</evidence>
<dbReference type="Gene3D" id="3.40.190.10">
    <property type="entry name" value="Periplasmic binding protein-like II"/>
    <property type="match status" value="1"/>
</dbReference>
<accession>A0A315ZQL9</accession>
<evidence type="ECO:0000256" key="1">
    <source>
        <dbReference type="SAM" id="MobiDB-lite"/>
    </source>
</evidence>
<protein>
    <submittedName>
        <fullName evidence="3">Carbohydrate ABC transporter substrate-binding protein (CUT1 family)</fullName>
    </submittedName>
</protein>
<evidence type="ECO:0000313" key="3">
    <source>
        <dbReference type="EMBL" id="PWJ47599.1"/>
    </source>
</evidence>
<dbReference type="PROSITE" id="PS51257">
    <property type="entry name" value="PROKAR_LIPOPROTEIN"/>
    <property type="match status" value="1"/>
</dbReference>
<proteinExistence type="predicted"/>
<feature type="region of interest" description="Disordered" evidence="1">
    <location>
        <begin position="28"/>
        <end position="47"/>
    </location>
</feature>
<keyword evidence="2" id="KW-0732">Signal</keyword>
<dbReference type="EMBL" id="QGDQ01000036">
    <property type="protein sequence ID" value="PWJ47599.1"/>
    <property type="molecule type" value="Genomic_DNA"/>
</dbReference>
<feature type="chain" id="PRO_5039091966" evidence="2">
    <location>
        <begin position="28"/>
        <end position="450"/>
    </location>
</feature>
<organism evidence="3 4">
    <name type="scientific">Quadrisphaera granulorum</name>
    <dbReference type="NCBI Taxonomy" id="317664"/>
    <lineage>
        <taxon>Bacteria</taxon>
        <taxon>Bacillati</taxon>
        <taxon>Actinomycetota</taxon>
        <taxon>Actinomycetes</taxon>
        <taxon>Kineosporiales</taxon>
        <taxon>Kineosporiaceae</taxon>
        <taxon>Quadrisphaera</taxon>
    </lineage>
</organism>
<reference evidence="3 4" key="1">
    <citation type="submission" date="2018-03" db="EMBL/GenBank/DDBJ databases">
        <title>Genomic Encyclopedia of Archaeal and Bacterial Type Strains, Phase II (KMG-II): from individual species to whole genera.</title>
        <authorList>
            <person name="Goeker M."/>
        </authorList>
    </citation>
    <scope>NUCLEOTIDE SEQUENCE [LARGE SCALE GENOMIC DNA]</scope>
    <source>
        <strain evidence="3 4">DSM 44889</strain>
    </source>
</reference>
<dbReference type="InterPro" id="IPR006059">
    <property type="entry name" value="SBP"/>
</dbReference>
<dbReference type="SUPFAM" id="SSF53850">
    <property type="entry name" value="Periplasmic binding protein-like II"/>
    <property type="match status" value="1"/>
</dbReference>
<dbReference type="InterPro" id="IPR050490">
    <property type="entry name" value="Bact_solute-bd_prot1"/>
</dbReference>
<dbReference type="Pfam" id="PF01547">
    <property type="entry name" value="SBP_bac_1"/>
    <property type="match status" value="1"/>
</dbReference>
<evidence type="ECO:0000256" key="2">
    <source>
        <dbReference type="SAM" id="SignalP"/>
    </source>
</evidence>
<feature type="signal peptide" evidence="2">
    <location>
        <begin position="1"/>
        <end position="27"/>
    </location>
</feature>
<comment type="caution">
    <text evidence="3">The sequence shown here is derived from an EMBL/GenBank/DDBJ whole genome shotgun (WGS) entry which is preliminary data.</text>
</comment>
<name>A0A315ZQL9_9ACTN</name>